<organism evidence="2 3">
    <name type="scientific">Cytobacillus kochii</name>
    <dbReference type="NCBI Taxonomy" id="859143"/>
    <lineage>
        <taxon>Bacteria</taxon>
        <taxon>Bacillati</taxon>
        <taxon>Bacillota</taxon>
        <taxon>Bacilli</taxon>
        <taxon>Bacillales</taxon>
        <taxon>Bacillaceae</taxon>
        <taxon>Cytobacillus</taxon>
    </lineage>
</organism>
<dbReference type="AlphaFoldDB" id="A0A248TEY8"/>
<evidence type="ECO:0000313" key="2">
    <source>
        <dbReference type="EMBL" id="ASV66744.1"/>
    </source>
</evidence>
<dbReference type="EMBL" id="CP022983">
    <property type="protein sequence ID" value="ASV66744.1"/>
    <property type="molecule type" value="Genomic_DNA"/>
</dbReference>
<keyword evidence="1" id="KW-1133">Transmembrane helix</keyword>
<feature type="transmembrane region" description="Helical" evidence="1">
    <location>
        <begin position="55"/>
        <end position="76"/>
    </location>
</feature>
<keyword evidence="1" id="KW-0812">Transmembrane</keyword>
<dbReference type="KEGG" id="bko:CKF48_05070"/>
<protein>
    <recommendedName>
        <fullName evidence="4">DUF4260 domain-containing protein</fullName>
    </recommendedName>
</protein>
<feature type="transmembrane region" description="Helical" evidence="1">
    <location>
        <begin position="12"/>
        <end position="35"/>
    </location>
</feature>
<dbReference type="OrthoDB" id="9813911at2"/>
<accession>A0A248TEY8</accession>
<dbReference type="InterPro" id="IPR025356">
    <property type="entry name" value="DUF4260"/>
</dbReference>
<dbReference type="Pfam" id="PF14079">
    <property type="entry name" value="DUF4260"/>
    <property type="match status" value="1"/>
</dbReference>
<proteinExistence type="predicted"/>
<reference evidence="2 3" key="1">
    <citation type="submission" date="2017-08" db="EMBL/GenBank/DDBJ databases">
        <title>Complete Genome Sequence of Bacillus kochii Oregon-R-modENCODE STRAIN BDGP4, isolated from Drosophila melanogaster gut.</title>
        <authorList>
            <person name="Wan K.H."/>
            <person name="Yu C."/>
            <person name="Park S."/>
            <person name="Hammonds A.S."/>
            <person name="Booth B.W."/>
            <person name="Celniker S.E."/>
        </authorList>
    </citation>
    <scope>NUCLEOTIDE SEQUENCE [LARGE SCALE GENOMIC DNA]</scope>
    <source>
        <strain evidence="2 3">BDGP4</strain>
    </source>
</reference>
<gene>
    <name evidence="2" type="ORF">CKF48_05070</name>
</gene>
<keyword evidence="3" id="KW-1185">Reference proteome</keyword>
<dbReference type="Proteomes" id="UP000215137">
    <property type="component" value="Chromosome"/>
</dbReference>
<evidence type="ECO:0008006" key="4">
    <source>
        <dbReference type="Google" id="ProtNLM"/>
    </source>
</evidence>
<evidence type="ECO:0000313" key="3">
    <source>
        <dbReference type="Proteomes" id="UP000215137"/>
    </source>
</evidence>
<evidence type="ECO:0000256" key="1">
    <source>
        <dbReference type="SAM" id="Phobius"/>
    </source>
</evidence>
<name>A0A248TEY8_9BACI</name>
<keyword evidence="1" id="KW-0472">Membrane</keyword>
<dbReference type="RefSeq" id="WP_095370319.1">
    <property type="nucleotide sequence ID" value="NZ_CP022983.1"/>
</dbReference>
<sequence>MSNRIIVKWEYILLLLLTVVAYITWEFSILAFVIFLFLPDVFMFGYLLNKKVGAILYNIGHTFIFPLLILGIYFVIKEPILLMVSLIWSAHISMDRALGYGLKYEEGFKVTHIQKI</sequence>